<accession>A0A842IYX3</accession>
<gene>
    <name evidence="2" type="ORF">H7F21_15330</name>
</gene>
<protein>
    <submittedName>
        <fullName evidence="2">Uncharacterized protein</fullName>
    </submittedName>
</protein>
<reference evidence="2" key="1">
    <citation type="submission" date="2020-08" db="EMBL/GenBank/DDBJ databases">
        <title>Winogradskyella ouciana sp. nov., isolated from the hadal seawater of the Mariana Trench.</title>
        <authorList>
            <person name="He X."/>
        </authorList>
    </citation>
    <scope>NUCLEOTIDE SEQUENCE [LARGE SCALE GENOMIC DNA]</scope>
    <source>
        <strain evidence="2">KCTC 52348</strain>
    </source>
</reference>
<dbReference type="EMBL" id="JACLCP010000005">
    <property type="protein sequence ID" value="MBC2846477.1"/>
    <property type="molecule type" value="Genomic_DNA"/>
</dbReference>
<evidence type="ECO:0000256" key="1">
    <source>
        <dbReference type="SAM" id="SignalP"/>
    </source>
</evidence>
<proteinExistence type="predicted"/>
<name>A0A842IYX3_9FLAO</name>
<evidence type="ECO:0000313" key="3">
    <source>
        <dbReference type="Proteomes" id="UP000533900"/>
    </source>
</evidence>
<dbReference type="RefSeq" id="WP_185790183.1">
    <property type="nucleotide sequence ID" value="NZ_JACLCP010000005.1"/>
</dbReference>
<dbReference type="AlphaFoldDB" id="A0A842IYX3"/>
<comment type="caution">
    <text evidence="2">The sequence shown here is derived from an EMBL/GenBank/DDBJ whole genome shotgun (WGS) entry which is preliminary data.</text>
</comment>
<dbReference type="Proteomes" id="UP000533900">
    <property type="component" value="Unassembled WGS sequence"/>
</dbReference>
<keyword evidence="1" id="KW-0732">Signal</keyword>
<evidence type="ECO:0000313" key="2">
    <source>
        <dbReference type="EMBL" id="MBC2846477.1"/>
    </source>
</evidence>
<organism evidence="2 3">
    <name type="scientific">Winogradskyella flava</name>
    <dbReference type="NCBI Taxonomy" id="1884876"/>
    <lineage>
        <taxon>Bacteria</taxon>
        <taxon>Pseudomonadati</taxon>
        <taxon>Bacteroidota</taxon>
        <taxon>Flavobacteriia</taxon>
        <taxon>Flavobacteriales</taxon>
        <taxon>Flavobacteriaceae</taxon>
        <taxon>Winogradskyella</taxon>
    </lineage>
</organism>
<sequence>MKKLITLCLFALAMLAGTQSITAQSAATEISKEAIKQTKALSKSLDLEDNQKDNVYDVLKEYLTKKDRLKSTGTTNNTSLKKLDTKLLLKMEAILTKVQFEKYKTLDEL</sequence>
<feature type="signal peptide" evidence="1">
    <location>
        <begin position="1"/>
        <end position="23"/>
    </location>
</feature>
<keyword evidence="3" id="KW-1185">Reference proteome</keyword>
<feature type="chain" id="PRO_5032999064" evidence="1">
    <location>
        <begin position="24"/>
        <end position="109"/>
    </location>
</feature>